<dbReference type="PANTHER" id="PTHR43472:SF1">
    <property type="entry name" value="PHOSPHORIBOSYLAMINE--GLYCINE LIGASE, CHLOROPLASTIC"/>
    <property type="match status" value="1"/>
</dbReference>
<comment type="catalytic activity">
    <reaction evidence="12">
        <text>5-phospho-beta-D-ribosylamine + glycine + ATP = N(1)-(5-phospho-beta-D-ribosyl)glycinamide + ADP + phosphate + H(+)</text>
        <dbReference type="Rhea" id="RHEA:17453"/>
        <dbReference type="ChEBI" id="CHEBI:15378"/>
        <dbReference type="ChEBI" id="CHEBI:30616"/>
        <dbReference type="ChEBI" id="CHEBI:43474"/>
        <dbReference type="ChEBI" id="CHEBI:57305"/>
        <dbReference type="ChEBI" id="CHEBI:58681"/>
        <dbReference type="ChEBI" id="CHEBI:143788"/>
        <dbReference type="ChEBI" id="CHEBI:456216"/>
        <dbReference type="EC" id="6.3.4.13"/>
    </reaction>
</comment>
<proteinExistence type="inferred from homology"/>
<dbReference type="InterPro" id="IPR011761">
    <property type="entry name" value="ATP-grasp"/>
</dbReference>
<dbReference type="Pfam" id="PF02843">
    <property type="entry name" value="GARS_C"/>
    <property type="match status" value="1"/>
</dbReference>
<reference evidence="15 16" key="1">
    <citation type="submission" date="2022-06" db="EMBL/GenBank/DDBJ databases">
        <title>Rhizosaccharibacter gen. nov. sp. nov. KSS12, endophytic bacteria isolated from sugarcane.</title>
        <authorList>
            <person name="Pitiwittayakul N."/>
        </authorList>
    </citation>
    <scope>NUCLEOTIDE SEQUENCE [LARGE SCALE GENOMIC DNA]</scope>
    <source>
        <strain evidence="15 16">KSS12</strain>
    </source>
</reference>
<evidence type="ECO:0000256" key="11">
    <source>
        <dbReference type="ARBA" id="ARBA00042864"/>
    </source>
</evidence>
<dbReference type="InterPro" id="IPR013815">
    <property type="entry name" value="ATP_grasp_subdomain_1"/>
</dbReference>
<dbReference type="Pfam" id="PF02844">
    <property type="entry name" value="GARS_N"/>
    <property type="match status" value="1"/>
</dbReference>
<evidence type="ECO:0000256" key="6">
    <source>
        <dbReference type="ARBA" id="ARBA00022741"/>
    </source>
</evidence>
<dbReference type="InterPro" id="IPR020560">
    <property type="entry name" value="PRibGlycinamide_synth_C-dom"/>
</dbReference>
<evidence type="ECO:0000256" key="8">
    <source>
        <dbReference type="ARBA" id="ARBA00022840"/>
    </source>
</evidence>
<feature type="domain" description="ATP-grasp" evidence="14">
    <location>
        <begin position="107"/>
        <end position="313"/>
    </location>
</feature>
<evidence type="ECO:0000256" key="12">
    <source>
        <dbReference type="HAMAP-Rule" id="MF_00138"/>
    </source>
</evidence>
<keyword evidence="16" id="KW-1185">Reference proteome</keyword>
<comment type="caution">
    <text evidence="15">The sequence shown here is derived from an EMBL/GenBank/DDBJ whole genome shotgun (WGS) entry which is preliminary data.</text>
</comment>
<dbReference type="EMBL" id="JAMZEJ010000008">
    <property type="protein sequence ID" value="MCQ8241998.1"/>
    <property type="molecule type" value="Genomic_DNA"/>
</dbReference>
<evidence type="ECO:0000259" key="14">
    <source>
        <dbReference type="PROSITE" id="PS50975"/>
    </source>
</evidence>
<dbReference type="PANTHER" id="PTHR43472">
    <property type="entry name" value="PHOSPHORIBOSYLAMINE--GLYCINE LIGASE"/>
    <property type="match status" value="1"/>
</dbReference>
<dbReference type="GO" id="GO:0004637">
    <property type="term" value="F:phosphoribosylamine-glycine ligase activity"/>
    <property type="evidence" value="ECO:0007669"/>
    <property type="project" value="UniProtKB-EC"/>
</dbReference>
<dbReference type="SMART" id="SM01210">
    <property type="entry name" value="GARS_C"/>
    <property type="match status" value="1"/>
</dbReference>
<dbReference type="Proteomes" id="UP001524547">
    <property type="component" value="Unassembled WGS sequence"/>
</dbReference>
<evidence type="ECO:0000256" key="2">
    <source>
        <dbReference type="ARBA" id="ARBA00001946"/>
    </source>
</evidence>
<keyword evidence="8 13" id="KW-0067">ATP-binding</keyword>
<dbReference type="InterPro" id="IPR016185">
    <property type="entry name" value="PreATP-grasp_dom_sf"/>
</dbReference>
<evidence type="ECO:0000256" key="7">
    <source>
        <dbReference type="ARBA" id="ARBA00022755"/>
    </source>
</evidence>
<comment type="cofactor">
    <cofactor evidence="2">
        <name>Mg(2+)</name>
        <dbReference type="ChEBI" id="CHEBI:18420"/>
    </cofactor>
</comment>
<dbReference type="Gene3D" id="3.40.50.20">
    <property type="match status" value="1"/>
</dbReference>
<dbReference type="InterPro" id="IPR037123">
    <property type="entry name" value="PRibGlycinamide_synth_C_sf"/>
</dbReference>
<dbReference type="PROSITE" id="PS50975">
    <property type="entry name" value="ATP_GRASP"/>
    <property type="match status" value="1"/>
</dbReference>
<accession>A0ABT1W065</accession>
<evidence type="ECO:0000313" key="15">
    <source>
        <dbReference type="EMBL" id="MCQ8241998.1"/>
    </source>
</evidence>
<dbReference type="SUPFAM" id="SSF51246">
    <property type="entry name" value="Rudiment single hybrid motif"/>
    <property type="match status" value="1"/>
</dbReference>
<dbReference type="SMART" id="SM01209">
    <property type="entry name" value="GARS_A"/>
    <property type="match status" value="1"/>
</dbReference>
<comment type="cofactor">
    <cofactor evidence="1">
        <name>Mn(2+)</name>
        <dbReference type="ChEBI" id="CHEBI:29035"/>
    </cofactor>
</comment>
<dbReference type="NCBIfam" id="TIGR00877">
    <property type="entry name" value="purD"/>
    <property type="match status" value="1"/>
</dbReference>
<evidence type="ECO:0000256" key="3">
    <source>
        <dbReference type="ARBA" id="ARBA00005174"/>
    </source>
</evidence>
<dbReference type="InterPro" id="IPR000115">
    <property type="entry name" value="PRibGlycinamide_synth"/>
</dbReference>
<evidence type="ECO:0000256" key="5">
    <source>
        <dbReference type="ARBA" id="ARBA00022598"/>
    </source>
</evidence>
<dbReference type="Gene3D" id="3.30.470.20">
    <property type="entry name" value="ATP-grasp fold, B domain"/>
    <property type="match status" value="1"/>
</dbReference>
<dbReference type="RefSeq" id="WP_422920746.1">
    <property type="nucleotide sequence ID" value="NZ_JAMZEJ010000008.1"/>
</dbReference>
<comment type="pathway">
    <text evidence="3 12">Purine metabolism; IMP biosynthesis via de novo pathway; N(1)-(5-phospho-D-ribosyl)glycinamide from 5-phospho-alpha-D-ribose 1-diphosphate: step 2/2.</text>
</comment>
<dbReference type="Gene3D" id="3.30.1490.20">
    <property type="entry name" value="ATP-grasp fold, A domain"/>
    <property type="match status" value="1"/>
</dbReference>
<keyword evidence="6 13" id="KW-0547">Nucleotide-binding</keyword>
<gene>
    <name evidence="12 15" type="primary">purD</name>
    <name evidence="15" type="ORF">NFI88_14250</name>
</gene>
<evidence type="ECO:0000256" key="9">
    <source>
        <dbReference type="ARBA" id="ARBA00038345"/>
    </source>
</evidence>
<dbReference type="InterPro" id="IPR020561">
    <property type="entry name" value="PRibGlycinamid_synth_ATP-grasp"/>
</dbReference>
<dbReference type="InterPro" id="IPR020559">
    <property type="entry name" value="PRibGlycinamide_synth_CS"/>
</dbReference>
<dbReference type="HAMAP" id="MF_00138">
    <property type="entry name" value="GARS"/>
    <property type="match status" value="1"/>
</dbReference>
<organism evidence="15 16">
    <name type="scientific">Rhizosaccharibacter radicis</name>
    <dbReference type="NCBI Taxonomy" id="2782605"/>
    <lineage>
        <taxon>Bacteria</taxon>
        <taxon>Pseudomonadati</taxon>
        <taxon>Pseudomonadota</taxon>
        <taxon>Alphaproteobacteria</taxon>
        <taxon>Acetobacterales</taxon>
        <taxon>Acetobacteraceae</taxon>
        <taxon>Rhizosaccharibacter</taxon>
    </lineage>
</organism>
<evidence type="ECO:0000256" key="4">
    <source>
        <dbReference type="ARBA" id="ARBA00013255"/>
    </source>
</evidence>
<dbReference type="SUPFAM" id="SSF56059">
    <property type="entry name" value="Glutathione synthetase ATP-binding domain-like"/>
    <property type="match status" value="1"/>
</dbReference>
<comment type="similarity">
    <text evidence="9 12">Belongs to the GARS family.</text>
</comment>
<keyword evidence="7 12" id="KW-0658">Purine biosynthesis</keyword>
<dbReference type="EC" id="6.3.4.13" evidence="4 12"/>
<dbReference type="InterPro" id="IPR011054">
    <property type="entry name" value="Rudment_hybrid_motif"/>
</dbReference>
<dbReference type="SUPFAM" id="SSF52440">
    <property type="entry name" value="PreATP-grasp domain"/>
    <property type="match status" value="1"/>
</dbReference>
<dbReference type="Gene3D" id="3.90.600.10">
    <property type="entry name" value="Phosphoribosylglycinamide synthetase, C-terminal domain"/>
    <property type="match status" value="1"/>
</dbReference>
<dbReference type="InterPro" id="IPR020562">
    <property type="entry name" value="PRibGlycinamide_synth_N"/>
</dbReference>
<evidence type="ECO:0000256" key="1">
    <source>
        <dbReference type="ARBA" id="ARBA00001936"/>
    </source>
</evidence>
<protein>
    <recommendedName>
        <fullName evidence="4 12">Phosphoribosylamine--glycine ligase</fullName>
        <ecNumber evidence="4 12">6.3.4.13</ecNumber>
    </recommendedName>
    <alternativeName>
        <fullName evidence="12">GARS</fullName>
    </alternativeName>
    <alternativeName>
        <fullName evidence="10 12">Glycinamide ribonucleotide synthetase</fullName>
    </alternativeName>
    <alternativeName>
        <fullName evidence="11 12">Phosphoribosylglycinamide synthetase</fullName>
    </alternativeName>
</protein>
<sequence length="423" mass="44038">MRVLLIGSGGREHALAAALVRSSLLQALFVAPGNPGTAALGMNVDIAVDDIAALTDFARQHAIDLVVPGPEAPLVAGLSDACAALGIPCAGPTEAAAKLEGSKTFTKQICDAADIPTARWERFDQATEALAFVRRRGAPIVVKADGLAAGKGVVVAETVLEAEDAIEEMMRQGQLGPAGSSVVIEECLRGEEVSLFAFCDGENALLIGAAQDHKRIGENDTGPNTGGMGAVCPPARFGRDAQEMAIDLFVRPALREMGRRGTPFRGILFAGLMLTEGGPRLIEYNVRFGDPEAQALLPRLRSDLLPILLAVARGRLGDEEVVFSDDVAVTVVMAGRGYPGKPTVGGAIRGLDRAEAIEGVQVFQAATALADGELVGAGGRVLAVTAIAPALQDARDRAYAGVAAIDWPDAVWRRDIGARALMP</sequence>
<evidence type="ECO:0000256" key="13">
    <source>
        <dbReference type="PROSITE-ProRule" id="PRU00409"/>
    </source>
</evidence>
<keyword evidence="5 12" id="KW-0436">Ligase</keyword>
<evidence type="ECO:0000313" key="16">
    <source>
        <dbReference type="Proteomes" id="UP001524547"/>
    </source>
</evidence>
<name>A0ABT1W065_9PROT</name>
<dbReference type="PROSITE" id="PS00184">
    <property type="entry name" value="GARS"/>
    <property type="match status" value="1"/>
</dbReference>
<dbReference type="Pfam" id="PF01071">
    <property type="entry name" value="GARS_A"/>
    <property type="match status" value="1"/>
</dbReference>
<evidence type="ECO:0000256" key="10">
    <source>
        <dbReference type="ARBA" id="ARBA00042242"/>
    </source>
</evidence>